<feature type="compositionally biased region" description="Basic and acidic residues" evidence="1">
    <location>
        <begin position="181"/>
        <end position="190"/>
    </location>
</feature>
<comment type="caution">
    <text evidence="2">The sequence shown here is derived from an EMBL/GenBank/DDBJ whole genome shotgun (WGS) entry which is preliminary data.</text>
</comment>
<protein>
    <submittedName>
        <fullName evidence="2">Uncharacterized protein</fullName>
    </submittedName>
</protein>
<feature type="region of interest" description="Disordered" evidence="1">
    <location>
        <begin position="175"/>
        <end position="198"/>
    </location>
</feature>
<evidence type="ECO:0000313" key="3">
    <source>
        <dbReference type="Proteomes" id="UP000708208"/>
    </source>
</evidence>
<dbReference type="EMBL" id="CAJVCH010529433">
    <property type="protein sequence ID" value="CAG7823419.1"/>
    <property type="molecule type" value="Genomic_DNA"/>
</dbReference>
<dbReference type="AlphaFoldDB" id="A0A8J2KU68"/>
<proteinExistence type="predicted"/>
<gene>
    <name evidence="2" type="ORF">AFUS01_LOCUS33637</name>
</gene>
<feature type="region of interest" description="Disordered" evidence="1">
    <location>
        <begin position="93"/>
        <end position="162"/>
    </location>
</feature>
<organism evidence="2 3">
    <name type="scientific">Allacma fusca</name>
    <dbReference type="NCBI Taxonomy" id="39272"/>
    <lineage>
        <taxon>Eukaryota</taxon>
        <taxon>Metazoa</taxon>
        <taxon>Ecdysozoa</taxon>
        <taxon>Arthropoda</taxon>
        <taxon>Hexapoda</taxon>
        <taxon>Collembola</taxon>
        <taxon>Symphypleona</taxon>
        <taxon>Sminthuridae</taxon>
        <taxon>Allacma</taxon>
    </lineage>
</organism>
<feature type="non-terminal residue" evidence="2">
    <location>
        <position position="1"/>
    </location>
</feature>
<sequence length="248" mass="27038">GTGECELEEKEPESPEVEAIVVDDDLFDTSFVDAVATGEIKLAYIPDSPTEEEQGDDPFDTSAVADVVKKIEEEERKKKRQVNLGLAVNVLTGKPLEDSNNPQAATVKGVTKDVTQGTRRPRPRNINLLGDFDADPTPANTSPKEDPTSSERPADLFDTLLETSPLEAGDIVAVPIKKVSPSKEDRRSNEPDPTNLNLHELLSEFDVISAVDEPAVYPKLEDDWDDEFAALAAESLHKEPSSRSATQS</sequence>
<feature type="non-terminal residue" evidence="2">
    <location>
        <position position="248"/>
    </location>
</feature>
<dbReference type="Proteomes" id="UP000708208">
    <property type="component" value="Unassembled WGS sequence"/>
</dbReference>
<name>A0A8J2KU68_9HEXA</name>
<evidence type="ECO:0000256" key="1">
    <source>
        <dbReference type="SAM" id="MobiDB-lite"/>
    </source>
</evidence>
<reference evidence="2" key="1">
    <citation type="submission" date="2021-06" db="EMBL/GenBank/DDBJ databases">
        <authorList>
            <person name="Hodson N. C."/>
            <person name="Mongue J. A."/>
            <person name="Jaron S. K."/>
        </authorList>
    </citation>
    <scope>NUCLEOTIDE SEQUENCE</scope>
</reference>
<accession>A0A8J2KU68</accession>
<dbReference type="OrthoDB" id="6363808at2759"/>
<keyword evidence="3" id="KW-1185">Reference proteome</keyword>
<feature type="compositionally biased region" description="Basic and acidic residues" evidence="1">
    <location>
        <begin position="143"/>
        <end position="155"/>
    </location>
</feature>
<evidence type="ECO:0000313" key="2">
    <source>
        <dbReference type="EMBL" id="CAG7823419.1"/>
    </source>
</evidence>